<keyword evidence="3" id="KW-1185">Reference proteome</keyword>
<protein>
    <submittedName>
        <fullName evidence="2">Uncharacterized protein</fullName>
    </submittedName>
</protein>
<dbReference type="EMBL" id="NHYE01000029">
    <property type="protein sequence ID" value="PPR07694.1"/>
    <property type="molecule type" value="Genomic_DNA"/>
</dbReference>
<sequence length="252" mass="26107">MTPTATGGQAGKATASQESGRGGSGATQSIAQGSSSTLSGESSQAPSAQPPGQDAENANATVNPGNSNNSPGLTVGKGPNTETDSSRSDNKVRAILDGILAELQRGSITKLNTTSRICEFIQSFTNLSSDAKEITLRSYLGEINATQVSPGPAQGCSGLVSEESSGQPAVQGSRARSPEARSSQAAIDEFIDLIANNSRPGSPDGEDTDVAKCQRLRRSEMPWFSQEQSDSLAQWASCIRSTQTLELLNGDL</sequence>
<organism evidence="2 3">
    <name type="scientific">Gymnopilus dilepis</name>
    <dbReference type="NCBI Taxonomy" id="231916"/>
    <lineage>
        <taxon>Eukaryota</taxon>
        <taxon>Fungi</taxon>
        <taxon>Dikarya</taxon>
        <taxon>Basidiomycota</taxon>
        <taxon>Agaricomycotina</taxon>
        <taxon>Agaricomycetes</taxon>
        <taxon>Agaricomycetidae</taxon>
        <taxon>Agaricales</taxon>
        <taxon>Agaricineae</taxon>
        <taxon>Hymenogastraceae</taxon>
        <taxon>Gymnopilus</taxon>
    </lineage>
</organism>
<evidence type="ECO:0000313" key="2">
    <source>
        <dbReference type="EMBL" id="PPR07694.1"/>
    </source>
</evidence>
<evidence type="ECO:0000256" key="1">
    <source>
        <dbReference type="SAM" id="MobiDB-lite"/>
    </source>
</evidence>
<feature type="region of interest" description="Disordered" evidence="1">
    <location>
        <begin position="1"/>
        <end position="90"/>
    </location>
</feature>
<accession>A0A409YXD8</accession>
<feature type="compositionally biased region" description="Polar residues" evidence="1">
    <location>
        <begin position="56"/>
        <end position="72"/>
    </location>
</feature>
<feature type="region of interest" description="Disordered" evidence="1">
    <location>
        <begin position="150"/>
        <end position="183"/>
    </location>
</feature>
<evidence type="ECO:0000313" key="3">
    <source>
        <dbReference type="Proteomes" id="UP000284706"/>
    </source>
</evidence>
<dbReference type="InParanoid" id="A0A409YXD8"/>
<dbReference type="AlphaFoldDB" id="A0A409YXD8"/>
<feature type="compositionally biased region" description="Low complexity" evidence="1">
    <location>
        <begin position="1"/>
        <end position="15"/>
    </location>
</feature>
<gene>
    <name evidence="2" type="ORF">CVT26_003742</name>
</gene>
<comment type="caution">
    <text evidence="2">The sequence shown here is derived from an EMBL/GenBank/DDBJ whole genome shotgun (WGS) entry which is preliminary data.</text>
</comment>
<feature type="compositionally biased region" description="Low complexity" evidence="1">
    <location>
        <begin position="34"/>
        <end position="43"/>
    </location>
</feature>
<dbReference type="Proteomes" id="UP000284706">
    <property type="component" value="Unassembled WGS sequence"/>
</dbReference>
<proteinExistence type="predicted"/>
<reference evidence="2 3" key="1">
    <citation type="journal article" date="2018" name="Evol. Lett.">
        <title>Horizontal gene cluster transfer increased hallucinogenic mushroom diversity.</title>
        <authorList>
            <person name="Reynolds H.T."/>
            <person name="Vijayakumar V."/>
            <person name="Gluck-Thaler E."/>
            <person name="Korotkin H.B."/>
            <person name="Matheny P.B."/>
            <person name="Slot J.C."/>
        </authorList>
    </citation>
    <scope>NUCLEOTIDE SEQUENCE [LARGE SCALE GENOMIC DNA]</scope>
    <source>
        <strain evidence="2 3">SRW20</strain>
    </source>
</reference>
<name>A0A409YXD8_9AGAR</name>